<evidence type="ECO:0000313" key="2">
    <source>
        <dbReference type="Proteomes" id="UP001163823"/>
    </source>
</evidence>
<gene>
    <name evidence="1" type="ORF">O6P43_020356</name>
</gene>
<evidence type="ECO:0000313" key="1">
    <source>
        <dbReference type="EMBL" id="KAJ7959829.1"/>
    </source>
</evidence>
<reference evidence="1" key="1">
    <citation type="journal article" date="2023" name="Science">
        <title>Elucidation of the pathway for biosynthesis of saponin adjuvants from the soapbark tree.</title>
        <authorList>
            <person name="Reed J."/>
            <person name="Orme A."/>
            <person name="El-Demerdash A."/>
            <person name="Owen C."/>
            <person name="Martin L.B.B."/>
            <person name="Misra R.C."/>
            <person name="Kikuchi S."/>
            <person name="Rejzek M."/>
            <person name="Martin A.C."/>
            <person name="Harkess A."/>
            <person name="Leebens-Mack J."/>
            <person name="Louveau T."/>
            <person name="Stephenson M.J."/>
            <person name="Osbourn A."/>
        </authorList>
    </citation>
    <scope>NUCLEOTIDE SEQUENCE</scope>
    <source>
        <strain evidence="1">S10</strain>
    </source>
</reference>
<protein>
    <submittedName>
        <fullName evidence="1">Uncharacterized protein</fullName>
    </submittedName>
</protein>
<name>A0AAD7LKG7_QUISA</name>
<keyword evidence="2" id="KW-1185">Reference proteome</keyword>
<proteinExistence type="predicted"/>
<comment type="caution">
    <text evidence="1">The sequence shown here is derived from an EMBL/GenBank/DDBJ whole genome shotgun (WGS) entry which is preliminary data.</text>
</comment>
<dbReference type="Proteomes" id="UP001163823">
    <property type="component" value="Chromosome 8"/>
</dbReference>
<dbReference type="EMBL" id="JARAOO010000008">
    <property type="protein sequence ID" value="KAJ7959829.1"/>
    <property type="molecule type" value="Genomic_DNA"/>
</dbReference>
<dbReference type="KEGG" id="qsa:O6P43_020356"/>
<accession>A0AAD7LKG7</accession>
<organism evidence="1 2">
    <name type="scientific">Quillaja saponaria</name>
    <name type="common">Soap bark tree</name>
    <dbReference type="NCBI Taxonomy" id="32244"/>
    <lineage>
        <taxon>Eukaryota</taxon>
        <taxon>Viridiplantae</taxon>
        <taxon>Streptophyta</taxon>
        <taxon>Embryophyta</taxon>
        <taxon>Tracheophyta</taxon>
        <taxon>Spermatophyta</taxon>
        <taxon>Magnoliopsida</taxon>
        <taxon>eudicotyledons</taxon>
        <taxon>Gunneridae</taxon>
        <taxon>Pentapetalae</taxon>
        <taxon>rosids</taxon>
        <taxon>fabids</taxon>
        <taxon>Fabales</taxon>
        <taxon>Quillajaceae</taxon>
        <taxon>Quillaja</taxon>
    </lineage>
</organism>
<sequence>MGTASAAGTGNGSASIRQAGAVATCWQSGYTPRPPEELATAMNFAPECVEDIPAPSHIRRTDESHS</sequence>
<dbReference type="AlphaFoldDB" id="A0AAD7LKG7"/>